<dbReference type="Proteomes" id="UP000554004">
    <property type="component" value="Unassembled WGS sequence"/>
</dbReference>
<evidence type="ECO:0000313" key="10">
    <source>
        <dbReference type="Proteomes" id="UP000554004"/>
    </source>
</evidence>
<dbReference type="CDD" id="cd00862">
    <property type="entry name" value="ProRS_anticodon_zinc"/>
    <property type="match status" value="1"/>
</dbReference>
<dbReference type="GO" id="GO:0006433">
    <property type="term" value="P:prolyl-tRNA aminoacylation"/>
    <property type="evidence" value="ECO:0007669"/>
    <property type="project" value="UniProtKB-UniRule"/>
</dbReference>
<dbReference type="Pfam" id="PF03129">
    <property type="entry name" value="HGTP_anticodon"/>
    <property type="match status" value="1"/>
</dbReference>
<gene>
    <name evidence="7" type="primary">proS</name>
    <name evidence="9" type="ORF">GX618_00335</name>
</gene>
<proteinExistence type="inferred from homology"/>
<evidence type="ECO:0000256" key="5">
    <source>
        <dbReference type="ARBA" id="ARBA00023146"/>
    </source>
</evidence>
<dbReference type="GO" id="GO:0017101">
    <property type="term" value="C:aminoacyl-tRNA synthetase multienzyme complex"/>
    <property type="evidence" value="ECO:0007669"/>
    <property type="project" value="TreeGrafter"/>
</dbReference>
<dbReference type="NCBIfam" id="TIGR00408">
    <property type="entry name" value="proS_fam_I"/>
    <property type="match status" value="1"/>
</dbReference>
<evidence type="ECO:0000256" key="3">
    <source>
        <dbReference type="ARBA" id="ARBA00022840"/>
    </source>
</evidence>
<dbReference type="InterPro" id="IPR016061">
    <property type="entry name" value="Pro-tRNA_ligase_II_C"/>
</dbReference>
<feature type="domain" description="Aminoacyl-transfer RNA synthetases class-II family profile" evidence="8">
    <location>
        <begin position="28"/>
        <end position="295"/>
    </location>
</feature>
<organism evidence="9 10">
    <name type="scientific">Candidatus Dojkabacteria bacterium</name>
    <dbReference type="NCBI Taxonomy" id="2099670"/>
    <lineage>
        <taxon>Bacteria</taxon>
        <taxon>Candidatus Dojkabacteria</taxon>
    </lineage>
</organism>
<dbReference type="AlphaFoldDB" id="A0A847ESJ6"/>
<dbReference type="FunFam" id="3.30.930.10:FF:000037">
    <property type="entry name" value="Proline--tRNA ligase"/>
    <property type="match status" value="1"/>
</dbReference>
<dbReference type="InterPro" id="IPR033721">
    <property type="entry name" value="ProRS_core_arch_euk"/>
</dbReference>
<dbReference type="InterPro" id="IPR004499">
    <property type="entry name" value="Pro-tRNA-ligase_IIa_arc-type"/>
</dbReference>
<evidence type="ECO:0000313" key="9">
    <source>
        <dbReference type="EMBL" id="NLE30712.1"/>
    </source>
</evidence>
<protein>
    <recommendedName>
        <fullName evidence="7">Proline--tRNA ligase</fullName>
        <ecNumber evidence="7">6.1.1.15</ecNumber>
    </recommendedName>
    <alternativeName>
        <fullName evidence="7">Prolyl-tRNA synthetase</fullName>
        <shortName evidence="7">ProRS</shortName>
    </alternativeName>
</protein>
<dbReference type="CDD" id="cd00778">
    <property type="entry name" value="ProRS_core_arch_euk"/>
    <property type="match status" value="1"/>
</dbReference>
<dbReference type="EC" id="6.1.1.15" evidence="7"/>
<dbReference type="Gene3D" id="3.30.930.10">
    <property type="entry name" value="Bira Bifunctional Protein, Domain 2"/>
    <property type="match status" value="1"/>
</dbReference>
<dbReference type="InterPro" id="IPR036621">
    <property type="entry name" value="Anticodon-bd_dom_sf"/>
</dbReference>
<dbReference type="HAMAP" id="MF_01571">
    <property type="entry name" value="Pro_tRNA_synth_type3"/>
    <property type="match status" value="1"/>
</dbReference>
<dbReference type="GO" id="GO:0005737">
    <property type="term" value="C:cytoplasm"/>
    <property type="evidence" value="ECO:0007669"/>
    <property type="project" value="UniProtKB-SubCell"/>
</dbReference>
<evidence type="ECO:0000256" key="7">
    <source>
        <dbReference type="HAMAP-Rule" id="MF_01571"/>
    </source>
</evidence>
<keyword evidence="4 7" id="KW-0648">Protein biosynthesis</keyword>
<dbReference type="GO" id="GO:0004827">
    <property type="term" value="F:proline-tRNA ligase activity"/>
    <property type="evidence" value="ECO:0007669"/>
    <property type="project" value="UniProtKB-UniRule"/>
</dbReference>
<comment type="caution">
    <text evidence="9">The sequence shown here is derived from an EMBL/GenBank/DDBJ whole genome shotgun (WGS) entry which is preliminary data.</text>
</comment>
<comment type="similarity">
    <text evidence="7">Belongs to the class-II aminoacyl-tRNA synthetase family. ProS type 3 subfamily.</text>
</comment>
<dbReference type="Gene3D" id="3.30.110.30">
    <property type="entry name" value="C-terminal domain of ProRS"/>
    <property type="match status" value="1"/>
</dbReference>
<accession>A0A847ESJ6</accession>
<comment type="function">
    <text evidence="7">Catalyzes the attachment of proline to tRNA(Pro) in a two-step reaction: proline is first activated by ATP to form Pro-AMP and then transferred to the acceptor end of tRNA(Pro).</text>
</comment>
<dbReference type="PANTHER" id="PTHR43382">
    <property type="entry name" value="PROLYL-TRNA SYNTHETASE"/>
    <property type="match status" value="1"/>
</dbReference>
<evidence type="ECO:0000256" key="6">
    <source>
        <dbReference type="ARBA" id="ARBA00047671"/>
    </source>
</evidence>
<dbReference type="PROSITE" id="PS50862">
    <property type="entry name" value="AA_TRNA_LIGASE_II"/>
    <property type="match status" value="1"/>
</dbReference>
<reference evidence="9 10" key="1">
    <citation type="journal article" date="2020" name="Biotechnol. Biofuels">
        <title>New insights from the biogas microbiome by comprehensive genome-resolved metagenomics of nearly 1600 species originating from multiple anaerobic digesters.</title>
        <authorList>
            <person name="Campanaro S."/>
            <person name="Treu L."/>
            <person name="Rodriguez-R L.M."/>
            <person name="Kovalovszki A."/>
            <person name="Ziels R.M."/>
            <person name="Maus I."/>
            <person name="Zhu X."/>
            <person name="Kougias P.G."/>
            <person name="Basile A."/>
            <person name="Luo G."/>
            <person name="Schluter A."/>
            <person name="Konstantinidis K.T."/>
            <person name="Angelidaki I."/>
        </authorList>
    </citation>
    <scope>NUCLEOTIDE SEQUENCE [LARGE SCALE GENOMIC DNA]</scope>
    <source>
        <strain evidence="9">AS06rmzACSIP_421</strain>
    </source>
</reference>
<dbReference type="InterPro" id="IPR006195">
    <property type="entry name" value="aa-tRNA-synth_II"/>
</dbReference>
<dbReference type="Pfam" id="PF09180">
    <property type="entry name" value="ProRS-C_1"/>
    <property type="match status" value="1"/>
</dbReference>
<comment type="catalytic activity">
    <reaction evidence="6 7">
        <text>tRNA(Pro) + L-proline + ATP = L-prolyl-tRNA(Pro) + AMP + diphosphate</text>
        <dbReference type="Rhea" id="RHEA:14305"/>
        <dbReference type="Rhea" id="RHEA-COMP:9700"/>
        <dbReference type="Rhea" id="RHEA-COMP:9702"/>
        <dbReference type="ChEBI" id="CHEBI:30616"/>
        <dbReference type="ChEBI" id="CHEBI:33019"/>
        <dbReference type="ChEBI" id="CHEBI:60039"/>
        <dbReference type="ChEBI" id="CHEBI:78442"/>
        <dbReference type="ChEBI" id="CHEBI:78532"/>
        <dbReference type="ChEBI" id="CHEBI:456215"/>
        <dbReference type="EC" id="6.1.1.15"/>
    </reaction>
</comment>
<comment type="subcellular location">
    <subcellularLocation>
        <location evidence="7">Cytoplasm</location>
    </subcellularLocation>
</comment>
<dbReference type="SUPFAM" id="SSF52954">
    <property type="entry name" value="Class II aaRS ABD-related"/>
    <property type="match status" value="1"/>
</dbReference>
<keyword evidence="1 7" id="KW-0436">Ligase</keyword>
<dbReference type="InterPro" id="IPR002314">
    <property type="entry name" value="aa-tRNA-synt_IIb"/>
</dbReference>
<keyword evidence="5 7" id="KW-0030">Aminoacyl-tRNA synthetase</keyword>
<evidence type="ECO:0000256" key="1">
    <source>
        <dbReference type="ARBA" id="ARBA00022598"/>
    </source>
</evidence>
<evidence type="ECO:0000259" key="8">
    <source>
        <dbReference type="PROSITE" id="PS50862"/>
    </source>
</evidence>
<dbReference type="InterPro" id="IPR017449">
    <property type="entry name" value="Pro-tRNA_synth_II"/>
</dbReference>
<dbReference type="InterPro" id="IPR045864">
    <property type="entry name" value="aa-tRNA-synth_II/BPL/LPL"/>
</dbReference>
<dbReference type="SUPFAM" id="SSF55681">
    <property type="entry name" value="Class II aaRS and biotin synthetases"/>
    <property type="match status" value="1"/>
</dbReference>
<dbReference type="EMBL" id="JAAZAL010000014">
    <property type="protein sequence ID" value="NLE30712.1"/>
    <property type="molecule type" value="Genomic_DNA"/>
</dbReference>
<keyword evidence="7" id="KW-0963">Cytoplasm</keyword>
<dbReference type="SMART" id="SM00946">
    <property type="entry name" value="ProRS-C_1"/>
    <property type="match status" value="1"/>
</dbReference>
<evidence type="ECO:0000256" key="4">
    <source>
        <dbReference type="ARBA" id="ARBA00022917"/>
    </source>
</evidence>
<dbReference type="PANTHER" id="PTHR43382:SF2">
    <property type="entry name" value="BIFUNCTIONAL GLUTAMATE_PROLINE--TRNA LIGASE"/>
    <property type="match status" value="1"/>
</dbReference>
<name>A0A847ESJ6_9BACT</name>
<comment type="subunit">
    <text evidence="7">Homodimer.</text>
</comment>
<evidence type="ECO:0000256" key="2">
    <source>
        <dbReference type="ARBA" id="ARBA00022741"/>
    </source>
</evidence>
<sequence length="489" mass="55714">MSNKGITSRSENYSAWYLDIIDRAQLAENSSVKGCMVIKPYGYAIWENIQRELNIRIKKMGVENAYFPLFIPLSFFAKEASHVKGFAKECAVVTHYRLKETDDGKGIEVDQSAKLEEELIVRPTSETIMYDTFSRWVTSWRDLPLKINQWANIVRWEKRTRPFLRTTEFLWQEGHTVHMSQEESEKQVKEALDMYMTFAREVLALETSGGKKSESEKFAGAVDTYGVEALMQDGKALQFGTSHDLGQNFAKVFGIKYTDSQGKVDYAWQTSWGVSTRMMGAVIMSHSDDLGLVLPPIIAPIKVVVIPIYSQENRDEVMKIAKDIVAQIEAKVSDVKLDDREYISAGFKFNEWEKKGVPIRIEIGGRDIQKGTVTVVRRDSNEKSESSIDSLTTEISMLLSDIQQNLLKRSKERLEKNTHTVDNYEEFKNILKSKDKGFVKSYWCGNKECEDGIKYDSKATTRCRVGSGSGKCIYCGKESDSQWLFGVAY</sequence>
<keyword evidence="2 7" id="KW-0547">Nucleotide-binding</keyword>
<dbReference type="Gene3D" id="3.40.50.800">
    <property type="entry name" value="Anticodon-binding domain"/>
    <property type="match status" value="1"/>
</dbReference>
<dbReference type="InterPro" id="IPR004154">
    <property type="entry name" value="Anticodon-bd"/>
</dbReference>
<dbReference type="GO" id="GO:0005524">
    <property type="term" value="F:ATP binding"/>
    <property type="evidence" value="ECO:0007669"/>
    <property type="project" value="UniProtKB-UniRule"/>
</dbReference>
<keyword evidence="3 7" id="KW-0067">ATP-binding</keyword>
<dbReference type="Pfam" id="PF00587">
    <property type="entry name" value="tRNA-synt_2b"/>
    <property type="match status" value="1"/>
</dbReference>
<dbReference type="SUPFAM" id="SSF64586">
    <property type="entry name" value="C-terminal domain of ProRS"/>
    <property type="match status" value="1"/>
</dbReference>
<comment type="domain">
    <text evidence="7">Consists of three domains: the N-terminal catalytic domain, the anticodon-binding domain and the C-terminal extension.</text>
</comment>